<dbReference type="PANTHER" id="PTHR12197">
    <property type="entry name" value="HISTONE-LYSINE N-METHYLTRANSFERASE SMYD"/>
    <property type="match status" value="1"/>
</dbReference>
<dbReference type="OrthoDB" id="68936at2759"/>
<dbReference type="STRING" id="2880.D8LE87"/>
<evidence type="ECO:0000313" key="3">
    <source>
        <dbReference type="EMBL" id="CBN74163.1"/>
    </source>
</evidence>
<proteinExistence type="predicted"/>
<keyword evidence="4" id="KW-1185">Reference proteome</keyword>
<feature type="compositionally biased region" description="Basic residues" evidence="1">
    <location>
        <begin position="40"/>
        <end position="52"/>
    </location>
</feature>
<dbReference type="SUPFAM" id="SSF82199">
    <property type="entry name" value="SET domain"/>
    <property type="match status" value="1"/>
</dbReference>
<sequence length="579" mass="63118">MAIPTSKDEDLLDDEQAPAVAAAQDQELVAGSDAGTVAPSKKKKKKKKKKKSPQQNNQLAQVQVYETIKDLDTFKVTEDSVSGRCVIASRDLKAGELVLREPPFVKVVRRDCASRQCAYCCQQVTERGKIEADVPFAVYCSRACQAREDALRAAEASALGKLAGISAARDVDIDLLRMLLRLLITRAKALGLREPSGDSDSVSRGVDEEGEDGTMGEGLFLRQQWENLYALMHHREAMAPDWISVVREAGEDLLQLLPEWVRFDVEEVVQLACRVNVNAHGLRDDSGANLVIGVGMFPLTAMINHACRPNCTFVYFGGNLEVRTLEPVSAGAELSVYYIDLLQSTAARRQELLTSKHFLCKCSRCENPSSMDDYLDGVCCTDCGERGCLTPTPPPSAEDILAAQLAQLGEGLADESAANGSGMPLWRSLERKVFLWPESLLKSGSRTTMQEATELGAAARVSKHDIGKKTVATTMYEQLSAVLSSSPRGTRHLRRAVSAMEAVYPANFPELGDFHAALADANDALLQKRGQTLPKKSRSQAVSERKQALERAATIRSVCLGKDHPATREAARALDRVTG</sequence>
<dbReference type="Pfam" id="PF00856">
    <property type="entry name" value="SET"/>
    <property type="match status" value="1"/>
</dbReference>
<feature type="domain" description="SET" evidence="2">
    <location>
        <begin position="60"/>
        <end position="339"/>
    </location>
</feature>
<dbReference type="EMBL" id="FN649760">
    <property type="protein sequence ID" value="CBN74163.1"/>
    <property type="molecule type" value="Genomic_DNA"/>
</dbReference>
<dbReference type="InterPro" id="IPR046341">
    <property type="entry name" value="SET_dom_sf"/>
</dbReference>
<reference evidence="3 4" key="1">
    <citation type="journal article" date="2010" name="Nature">
        <title>The Ectocarpus genome and the independent evolution of multicellularity in brown algae.</title>
        <authorList>
            <person name="Cock J.M."/>
            <person name="Sterck L."/>
            <person name="Rouze P."/>
            <person name="Scornet D."/>
            <person name="Allen A.E."/>
            <person name="Amoutzias G."/>
            <person name="Anthouard V."/>
            <person name="Artiguenave F."/>
            <person name="Aury J.M."/>
            <person name="Badger J.H."/>
            <person name="Beszteri B."/>
            <person name="Billiau K."/>
            <person name="Bonnet E."/>
            <person name="Bothwell J.H."/>
            <person name="Bowler C."/>
            <person name="Boyen C."/>
            <person name="Brownlee C."/>
            <person name="Carrano C.J."/>
            <person name="Charrier B."/>
            <person name="Cho G.Y."/>
            <person name="Coelho S.M."/>
            <person name="Collen J."/>
            <person name="Corre E."/>
            <person name="Da Silva C."/>
            <person name="Delage L."/>
            <person name="Delaroque N."/>
            <person name="Dittami S.M."/>
            <person name="Doulbeau S."/>
            <person name="Elias M."/>
            <person name="Farnham G."/>
            <person name="Gachon C.M."/>
            <person name="Gschloessl B."/>
            <person name="Heesch S."/>
            <person name="Jabbari K."/>
            <person name="Jubin C."/>
            <person name="Kawai H."/>
            <person name="Kimura K."/>
            <person name="Kloareg B."/>
            <person name="Kupper F.C."/>
            <person name="Lang D."/>
            <person name="Le Bail A."/>
            <person name="Leblanc C."/>
            <person name="Lerouge P."/>
            <person name="Lohr M."/>
            <person name="Lopez P.J."/>
            <person name="Martens C."/>
            <person name="Maumus F."/>
            <person name="Michel G."/>
            <person name="Miranda-Saavedra D."/>
            <person name="Morales J."/>
            <person name="Moreau H."/>
            <person name="Motomura T."/>
            <person name="Nagasato C."/>
            <person name="Napoli C.A."/>
            <person name="Nelson D.R."/>
            <person name="Nyvall-Collen P."/>
            <person name="Peters A.F."/>
            <person name="Pommier C."/>
            <person name="Potin P."/>
            <person name="Poulain J."/>
            <person name="Quesneville H."/>
            <person name="Read B."/>
            <person name="Rensing S.A."/>
            <person name="Ritter A."/>
            <person name="Rousvoal S."/>
            <person name="Samanta M."/>
            <person name="Samson G."/>
            <person name="Schroeder D.C."/>
            <person name="Segurens B."/>
            <person name="Strittmatter M."/>
            <person name="Tonon T."/>
            <person name="Tregear J.W."/>
            <person name="Valentin K."/>
            <person name="von Dassow P."/>
            <person name="Yamagishi T."/>
            <person name="Van de Peer Y."/>
            <person name="Wincker P."/>
        </authorList>
    </citation>
    <scope>NUCLEOTIDE SEQUENCE [LARGE SCALE GENOMIC DNA]</scope>
    <source>
        <strain evidence="4">Ec32 / CCAP1310/4</strain>
    </source>
</reference>
<dbReference type="AlphaFoldDB" id="D8LE87"/>
<dbReference type="InterPro" id="IPR050869">
    <property type="entry name" value="H3K4_H4K5_MeTrfase"/>
</dbReference>
<name>D8LE87_ECTSI</name>
<evidence type="ECO:0000256" key="1">
    <source>
        <dbReference type="SAM" id="MobiDB-lite"/>
    </source>
</evidence>
<dbReference type="eggNOG" id="KOG2084">
    <property type="taxonomic scope" value="Eukaryota"/>
</dbReference>
<feature type="region of interest" description="Disordered" evidence="1">
    <location>
        <begin position="193"/>
        <end position="213"/>
    </location>
</feature>
<organism evidence="3 4">
    <name type="scientific">Ectocarpus siliculosus</name>
    <name type="common">Brown alga</name>
    <name type="synonym">Conferva siliculosa</name>
    <dbReference type="NCBI Taxonomy" id="2880"/>
    <lineage>
        <taxon>Eukaryota</taxon>
        <taxon>Sar</taxon>
        <taxon>Stramenopiles</taxon>
        <taxon>Ochrophyta</taxon>
        <taxon>PX clade</taxon>
        <taxon>Phaeophyceae</taxon>
        <taxon>Ectocarpales</taxon>
        <taxon>Ectocarpaceae</taxon>
        <taxon>Ectocarpus</taxon>
    </lineage>
</organism>
<dbReference type="Gene3D" id="2.170.270.10">
    <property type="entry name" value="SET domain"/>
    <property type="match status" value="1"/>
</dbReference>
<dbReference type="Gene3D" id="6.10.140.2220">
    <property type="match status" value="1"/>
</dbReference>
<accession>D8LE87</accession>
<dbReference type="InParanoid" id="D8LE87"/>
<feature type="region of interest" description="Disordered" evidence="1">
    <location>
        <begin position="1"/>
        <end position="58"/>
    </location>
</feature>
<evidence type="ECO:0000313" key="4">
    <source>
        <dbReference type="Proteomes" id="UP000002630"/>
    </source>
</evidence>
<dbReference type="SMART" id="SM00317">
    <property type="entry name" value="SET"/>
    <property type="match status" value="1"/>
</dbReference>
<dbReference type="Proteomes" id="UP000002630">
    <property type="component" value="Unassembled WGS sequence"/>
</dbReference>
<gene>
    <name evidence="3" type="ORF">Esi_0013_0081</name>
</gene>
<dbReference type="PROSITE" id="PS50280">
    <property type="entry name" value="SET"/>
    <property type="match status" value="1"/>
</dbReference>
<protein>
    <recommendedName>
        <fullName evidence="2">SET domain-containing protein</fullName>
    </recommendedName>
</protein>
<dbReference type="Gene3D" id="1.10.220.160">
    <property type="match status" value="1"/>
</dbReference>
<dbReference type="InterPro" id="IPR001214">
    <property type="entry name" value="SET_dom"/>
</dbReference>
<dbReference type="CDD" id="cd20071">
    <property type="entry name" value="SET_SMYD"/>
    <property type="match status" value="1"/>
</dbReference>
<dbReference type="PANTHER" id="PTHR12197:SF282">
    <property type="entry name" value="SET DOMAIN-CONTAINING PROTEIN"/>
    <property type="match status" value="1"/>
</dbReference>
<evidence type="ECO:0000259" key="2">
    <source>
        <dbReference type="PROSITE" id="PS50280"/>
    </source>
</evidence>